<evidence type="ECO:0000259" key="1">
    <source>
        <dbReference type="Pfam" id="PF03417"/>
    </source>
</evidence>
<organism evidence="2 3">
    <name type="scientific">Niallia alba</name>
    <dbReference type="NCBI Taxonomy" id="2729105"/>
    <lineage>
        <taxon>Bacteria</taxon>
        <taxon>Bacillati</taxon>
        <taxon>Bacillota</taxon>
        <taxon>Bacilli</taxon>
        <taxon>Bacillales</taxon>
        <taxon>Bacillaceae</taxon>
        <taxon>Niallia</taxon>
    </lineage>
</organism>
<sequence length="349" mass="40246">MKQVYSDFIQFRGNHYDFGYMQGERLKDSPILPNRVKHWTSKRKRYFTINEKESVHLLNKFIPGMIAEIYGLADALQWRMEDALREFGGHYVEYGRSGCSILTGSQYLIRNYDSHPGSYEGRYMIYQPTDTGYAVIGPSMQISGRIDGMNEKGLAMGYNFINRVGSGDGFICNMIGRIILETCANVEEAIDLLQEIPHRTSFSYVLLDPSGESFVVEASPRSVIARKANISTNHFEVLKEENRYQMDESVRRKQNIEKQREGQSNVYEAFRILNDKDKEVFSKKYSTWSGTLHTAAYLPNERKAWFAIGSDRMPVIIDFDSFLQGEKLNIKKVKGQLDYDTPFINMEIL</sequence>
<dbReference type="InterPro" id="IPR005079">
    <property type="entry name" value="Peptidase_C45_hydrolase"/>
</dbReference>
<dbReference type="Proteomes" id="UP000588491">
    <property type="component" value="Unassembled WGS sequence"/>
</dbReference>
<dbReference type="CDD" id="cd01935">
    <property type="entry name" value="Ntn_CGH_like"/>
    <property type="match status" value="1"/>
</dbReference>
<dbReference type="InterPro" id="IPR047801">
    <property type="entry name" value="Peptidase_C45"/>
</dbReference>
<dbReference type="InterPro" id="IPR029055">
    <property type="entry name" value="Ntn_hydrolases_N"/>
</dbReference>
<dbReference type="RefSeq" id="WP_016204358.1">
    <property type="nucleotide sequence ID" value="NZ_JABBPK010000001.1"/>
</dbReference>
<comment type="caution">
    <text evidence="2">The sequence shown here is derived from an EMBL/GenBank/DDBJ whole genome shotgun (WGS) entry which is preliminary data.</text>
</comment>
<dbReference type="SUPFAM" id="SSF56235">
    <property type="entry name" value="N-terminal nucleophile aminohydrolases (Ntn hydrolases)"/>
    <property type="match status" value="1"/>
</dbReference>
<accession>A0A7Y0K6U4</accession>
<proteinExistence type="predicted"/>
<keyword evidence="3" id="KW-1185">Reference proteome</keyword>
<dbReference type="PANTHER" id="PTHR34180">
    <property type="entry name" value="PEPTIDASE C45"/>
    <property type="match status" value="1"/>
</dbReference>
<dbReference type="PANTHER" id="PTHR34180:SF1">
    <property type="entry name" value="BETA-ALANYL-DOPAMINE_CARCININE HYDROLASE"/>
    <property type="match status" value="1"/>
</dbReference>
<dbReference type="NCBIfam" id="NF040521">
    <property type="entry name" value="C45_proenzyme"/>
    <property type="match status" value="1"/>
</dbReference>
<dbReference type="InterPro" id="IPR047794">
    <property type="entry name" value="C45_proenzyme-like"/>
</dbReference>
<evidence type="ECO:0000313" key="2">
    <source>
        <dbReference type="EMBL" id="NMO76825.1"/>
    </source>
</evidence>
<evidence type="ECO:0000313" key="3">
    <source>
        <dbReference type="Proteomes" id="UP000588491"/>
    </source>
</evidence>
<feature type="domain" description="Peptidase C45 hydrolase" evidence="1">
    <location>
        <begin position="106"/>
        <end position="312"/>
    </location>
</feature>
<dbReference type="Gene3D" id="3.60.60.10">
    <property type="entry name" value="Penicillin V Acylase, Chain A"/>
    <property type="match status" value="1"/>
</dbReference>
<dbReference type="AlphaFoldDB" id="A0A7Y0K6U4"/>
<reference evidence="2 3" key="1">
    <citation type="submission" date="2020-04" db="EMBL/GenBank/DDBJ databases">
        <title>Bacillus sp. UniB3 isolated from commercial digestive syrup.</title>
        <authorList>
            <person name="Thorat V."/>
            <person name="Kirdat K."/>
            <person name="Tiwarekar B."/>
            <person name="Yadav A."/>
        </authorList>
    </citation>
    <scope>NUCLEOTIDE SEQUENCE [LARGE SCALE GENOMIC DNA]</scope>
    <source>
        <strain evidence="2 3">UniB3</strain>
    </source>
</reference>
<gene>
    <name evidence="2" type="ORF">HHU08_07455</name>
</gene>
<dbReference type="EMBL" id="JABBPK010000001">
    <property type="protein sequence ID" value="NMO76825.1"/>
    <property type="molecule type" value="Genomic_DNA"/>
</dbReference>
<name>A0A7Y0K6U4_9BACI</name>
<protein>
    <submittedName>
        <fullName evidence="2">Linear amide C-N hydrolase</fullName>
    </submittedName>
</protein>
<keyword evidence="2" id="KW-0378">Hydrolase</keyword>
<dbReference type="Pfam" id="PF03417">
    <property type="entry name" value="AAT"/>
    <property type="match status" value="1"/>
</dbReference>
<dbReference type="GO" id="GO:0016787">
    <property type="term" value="F:hydrolase activity"/>
    <property type="evidence" value="ECO:0007669"/>
    <property type="project" value="UniProtKB-KW"/>
</dbReference>